<protein>
    <submittedName>
        <fullName evidence="1">Fatty acid-binding protein 2, liver</fullName>
    </submittedName>
</protein>
<evidence type="ECO:0000313" key="2">
    <source>
        <dbReference type="Proteomes" id="UP001152320"/>
    </source>
</evidence>
<dbReference type="InterPro" id="IPR012674">
    <property type="entry name" value="Calycin"/>
</dbReference>
<dbReference type="EMBL" id="JAIZAY010000003">
    <property type="protein sequence ID" value="KAJ8044624.1"/>
    <property type="molecule type" value="Genomic_DNA"/>
</dbReference>
<dbReference type="SUPFAM" id="SSF50814">
    <property type="entry name" value="Lipocalins"/>
    <property type="match status" value="1"/>
</dbReference>
<gene>
    <name evidence="1" type="ORF">HOLleu_07413</name>
</gene>
<dbReference type="AlphaFoldDB" id="A0A9Q1HFL8"/>
<dbReference type="Proteomes" id="UP001152320">
    <property type="component" value="Chromosome 3"/>
</dbReference>
<dbReference type="CDD" id="cd00742">
    <property type="entry name" value="FABP"/>
    <property type="match status" value="1"/>
</dbReference>
<dbReference type="OrthoDB" id="354351at2759"/>
<organism evidence="1 2">
    <name type="scientific">Holothuria leucospilota</name>
    <name type="common">Black long sea cucumber</name>
    <name type="synonym">Mertensiothuria leucospilota</name>
    <dbReference type="NCBI Taxonomy" id="206669"/>
    <lineage>
        <taxon>Eukaryota</taxon>
        <taxon>Metazoa</taxon>
        <taxon>Echinodermata</taxon>
        <taxon>Eleutherozoa</taxon>
        <taxon>Echinozoa</taxon>
        <taxon>Holothuroidea</taxon>
        <taxon>Aspidochirotacea</taxon>
        <taxon>Aspidochirotida</taxon>
        <taxon>Holothuriidae</taxon>
        <taxon>Holothuria</taxon>
    </lineage>
</organism>
<keyword evidence="2" id="KW-1185">Reference proteome</keyword>
<dbReference type="Gene3D" id="2.40.128.20">
    <property type="match status" value="1"/>
</dbReference>
<comment type="caution">
    <text evidence="1">The sequence shown here is derived from an EMBL/GenBank/DDBJ whole genome shotgun (WGS) entry which is preliminary data.</text>
</comment>
<proteinExistence type="predicted"/>
<reference evidence="1" key="1">
    <citation type="submission" date="2021-10" db="EMBL/GenBank/DDBJ databases">
        <title>Tropical sea cucumber genome reveals ecological adaptation and Cuvierian tubules defense mechanism.</title>
        <authorList>
            <person name="Chen T."/>
        </authorList>
    </citation>
    <scope>NUCLEOTIDE SEQUENCE</scope>
    <source>
        <strain evidence="1">Nanhai2018</strain>
        <tissue evidence="1">Muscle</tissue>
    </source>
</reference>
<name>A0A9Q1HFL8_HOLLE</name>
<evidence type="ECO:0000313" key="1">
    <source>
        <dbReference type="EMBL" id="KAJ8044624.1"/>
    </source>
</evidence>
<accession>A0A9Q1HFL8</accession>
<sequence>MFIASLIFAKRSKKIQDHYTRSTLLEQVMKVDISKSLKITMAFNGKWTVSSFEGLKDVADAFGVDESKRDPAKLQGATVEIKQDGDNLTFTATGGLGKTGSHSMTVGQPSEGELFGRAYSGTTAWEGDTIVSKGKSGLVLRRSIEGGNMVYTIEYGGKSGRIVFSK</sequence>